<dbReference type="GO" id="GO:0003677">
    <property type="term" value="F:DNA binding"/>
    <property type="evidence" value="ECO:0007669"/>
    <property type="project" value="InterPro"/>
</dbReference>
<keyword evidence="2" id="KW-0472">Membrane</keyword>
<feature type="coiled-coil region" evidence="1">
    <location>
        <begin position="202"/>
        <end position="239"/>
    </location>
</feature>
<sequence>MNIFEELYDFISYWRINEDITEPDTKDLKILLNQYISILSVMFFFHTVFNVLFLGLSVDSVVLLAISVFFCLSFFFLVKLRENKYVISFVFILLTVIVTYYSSYCAIESGVFVFYIPLISALYIFFSWKAHKKFITVLLLFILANLYLFATGHLDFIEVNNKNIEYRKTLLVLNMTCILLLLAVNSYFFQQKIQDYYFISARMDKGEEIANLNNEVKRLKKMMNKNVFTEEALKELLDLIQINDQVFIEKFESYFPDFFYHLRSLSPNQLMLSDLKICALLKMGFTSKQIAIYNNSSIKSVEGKIYRLRKKFNIAPDRDSRVWFSGI</sequence>
<organism evidence="3 4">
    <name type="scientific">Chryseobacterium turcicum</name>
    <dbReference type="NCBI Taxonomy" id="2898076"/>
    <lineage>
        <taxon>Bacteria</taxon>
        <taxon>Pseudomonadati</taxon>
        <taxon>Bacteroidota</taxon>
        <taxon>Flavobacteriia</taxon>
        <taxon>Flavobacteriales</taxon>
        <taxon>Weeksellaceae</taxon>
        <taxon>Chryseobacterium group</taxon>
        <taxon>Chryseobacterium</taxon>
    </lineage>
</organism>
<gene>
    <name evidence="3" type="ORF">LO744_12010</name>
</gene>
<keyword evidence="4" id="KW-1185">Reference proteome</keyword>
<evidence type="ECO:0000313" key="4">
    <source>
        <dbReference type="Proteomes" id="UP001108025"/>
    </source>
</evidence>
<feature type="transmembrane region" description="Helical" evidence="2">
    <location>
        <begin position="170"/>
        <end position="189"/>
    </location>
</feature>
<evidence type="ECO:0000256" key="2">
    <source>
        <dbReference type="SAM" id="Phobius"/>
    </source>
</evidence>
<evidence type="ECO:0000256" key="1">
    <source>
        <dbReference type="SAM" id="Coils"/>
    </source>
</evidence>
<feature type="transmembrane region" description="Helical" evidence="2">
    <location>
        <begin position="35"/>
        <end position="55"/>
    </location>
</feature>
<dbReference type="SUPFAM" id="SSF46894">
    <property type="entry name" value="C-terminal effector domain of the bipartite response regulators"/>
    <property type="match status" value="1"/>
</dbReference>
<evidence type="ECO:0008006" key="5">
    <source>
        <dbReference type="Google" id="ProtNLM"/>
    </source>
</evidence>
<comment type="caution">
    <text evidence="3">The sequence shown here is derived from an EMBL/GenBank/DDBJ whole genome shotgun (WGS) entry which is preliminary data.</text>
</comment>
<feature type="transmembrane region" description="Helical" evidence="2">
    <location>
        <begin position="85"/>
        <end position="103"/>
    </location>
</feature>
<dbReference type="GO" id="GO:0006355">
    <property type="term" value="P:regulation of DNA-templated transcription"/>
    <property type="evidence" value="ECO:0007669"/>
    <property type="project" value="InterPro"/>
</dbReference>
<proteinExistence type="predicted"/>
<dbReference type="EMBL" id="JAJNAY010000001">
    <property type="protein sequence ID" value="MCD1117583.1"/>
    <property type="molecule type" value="Genomic_DNA"/>
</dbReference>
<keyword evidence="2" id="KW-0812">Transmembrane</keyword>
<dbReference type="AlphaFoldDB" id="A0A9Q3YW45"/>
<feature type="transmembrane region" description="Helical" evidence="2">
    <location>
        <begin position="61"/>
        <end position="78"/>
    </location>
</feature>
<dbReference type="Proteomes" id="UP001108025">
    <property type="component" value="Unassembled WGS sequence"/>
</dbReference>
<keyword evidence="2" id="KW-1133">Transmembrane helix</keyword>
<name>A0A9Q3YW45_9FLAO</name>
<evidence type="ECO:0000313" key="3">
    <source>
        <dbReference type="EMBL" id="MCD1117583.1"/>
    </source>
</evidence>
<protein>
    <recommendedName>
        <fullName evidence="5">HTH luxR-type domain-containing protein</fullName>
    </recommendedName>
</protein>
<dbReference type="InterPro" id="IPR016032">
    <property type="entry name" value="Sig_transdc_resp-reg_C-effctor"/>
</dbReference>
<dbReference type="RefSeq" id="WP_230669576.1">
    <property type="nucleotide sequence ID" value="NZ_JAJNAY010000001.1"/>
</dbReference>
<keyword evidence="1" id="KW-0175">Coiled coil</keyword>
<feature type="transmembrane region" description="Helical" evidence="2">
    <location>
        <begin position="133"/>
        <end position="150"/>
    </location>
</feature>
<feature type="transmembrane region" description="Helical" evidence="2">
    <location>
        <begin position="109"/>
        <end position="126"/>
    </location>
</feature>
<accession>A0A9Q3YW45</accession>
<reference evidence="3" key="1">
    <citation type="submission" date="2021-11" db="EMBL/GenBank/DDBJ databases">
        <title>Description of novel Chryseobacterium species.</title>
        <authorList>
            <person name="Saticioglu I.B."/>
            <person name="Ay H."/>
            <person name="Altun S."/>
            <person name="Duman M."/>
        </authorList>
    </citation>
    <scope>NUCLEOTIDE SEQUENCE</scope>
    <source>
        <strain evidence="3">C-17</strain>
    </source>
</reference>